<feature type="transmembrane region" description="Helical" evidence="3">
    <location>
        <begin position="21"/>
        <end position="41"/>
    </location>
</feature>
<evidence type="ECO:0000256" key="3">
    <source>
        <dbReference type="SAM" id="Phobius"/>
    </source>
</evidence>
<comment type="caution">
    <text evidence="5">The sequence shown here is derived from an EMBL/GenBank/DDBJ whole genome shotgun (WGS) entry which is preliminary data.</text>
</comment>
<dbReference type="PROSITE" id="PS50111">
    <property type="entry name" value="CHEMOTAXIS_TRANSDUC_2"/>
    <property type="match status" value="1"/>
</dbReference>
<dbReference type="SMART" id="SM00283">
    <property type="entry name" value="MA"/>
    <property type="match status" value="1"/>
</dbReference>
<dbReference type="Pfam" id="PF00015">
    <property type="entry name" value="MCPsignal"/>
    <property type="match status" value="1"/>
</dbReference>
<feature type="transmembrane region" description="Helical" evidence="3">
    <location>
        <begin position="200"/>
        <end position="224"/>
    </location>
</feature>
<dbReference type="GO" id="GO:0007165">
    <property type="term" value="P:signal transduction"/>
    <property type="evidence" value="ECO:0007669"/>
    <property type="project" value="UniProtKB-KW"/>
</dbReference>
<dbReference type="EMBL" id="LVJI01000024">
    <property type="protein sequence ID" value="OAB43820.1"/>
    <property type="molecule type" value="Genomic_DNA"/>
</dbReference>
<evidence type="ECO:0000313" key="6">
    <source>
        <dbReference type="Proteomes" id="UP000077355"/>
    </source>
</evidence>
<keyword evidence="6" id="KW-1185">Reference proteome</keyword>
<evidence type="ECO:0000259" key="4">
    <source>
        <dbReference type="PROSITE" id="PS50111"/>
    </source>
</evidence>
<evidence type="ECO:0000256" key="2">
    <source>
        <dbReference type="PROSITE-ProRule" id="PRU00284"/>
    </source>
</evidence>
<evidence type="ECO:0000313" key="5">
    <source>
        <dbReference type="EMBL" id="OAB43820.1"/>
    </source>
</evidence>
<dbReference type="Gene3D" id="1.10.287.950">
    <property type="entry name" value="Methyl-accepting chemotaxis protein"/>
    <property type="match status" value="1"/>
</dbReference>
<keyword evidence="3" id="KW-0472">Membrane</keyword>
<dbReference type="GO" id="GO:0016020">
    <property type="term" value="C:membrane"/>
    <property type="evidence" value="ECO:0007669"/>
    <property type="project" value="InterPro"/>
</dbReference>
<dbReference type="Proteomes" id="UP000077355">
    <property type="component" value="Unassembled WGS sequence"/>
</dbReference>
<proteinExistence type="predicted"/>
<feature type="domain" description="Methyl-accepting transducer" evidence="4">
    <location>
        <begin position="293"/>
        <end position="529"/>
    </location>
</feature>
<dbReference type="PANTHER" id="PTHR32089:SF112">
    <property type="entry name" value="LYSOZYME-LIKE PROTEIN-RELATED"/>
    <property type="match status" value="1"/>
</dbReference>
<gene>
    <name evidence="5" type="ORF">PBAT_16465</name>
</gene>
<dbReference type="AlphaFoldDB" id="A0A168LTK2"/>
<evidence type="ECO:0000256" key="1">
    <source>
        <dbReference type="ARBA" id="ARBA00023224"/>
    </source>
</evidence>
<dbReference type="OrthoDB" id="2803178at2"/>
<organism evidence="5 6">
    <name type="scientific">Paenibacillus antarcticus</name>
    <dbReference type="NCBI Taxonomy" id="253703"/>
    <lineage>
        <taxon>Bacteria</taxon>
        <taxon>Bacillati</taxon>
        <taxon>Bacillota</taxon>
        <taxon>Bacilli</taxon>
        <taxon>Bacillales</taxon>
        <taxon>Paenibacillaceae</taxon>
        <taxon>Paenibacillus</taxon>
    </lineage>
</organism>
<dbReference type="PANTHER" id="PTHR32089">
    <property type="entry name" value="METHYL-ACCEPTING CHEMOTAXIS PROTEIN MCPB"/>
    <property type="match status" value="1"/>
</dbReference>
<keyword evidence="3" id="KW-1133">Transmembrane helix</keyword>
<name>A0A168LTK2_9BACL</name>
<accession>A0A168LTK2</accession>
<keyword evidence="3" id="KW-0812">Transmembrane</keyword>
<protein>
    <recommendedName>
        <fullName evidence="4">Methyl-accepting transducer domain-containing protein</fullName>
    </recommendedName>
</protein>
<dbReference type="SUPFAM" id="SSF58104">
    <property type="entry name" value="Methyl-accepting chemotaxis protein (MCP) signaling domain"/>
    <property type="match status" value="1"/>
</dbReference>
<reference evidence="5 6" key="1">
    <citation type="submission" date="2016-03" db="EMBL/GenBank/DDBJ databases">
        <title>Draft genome sequence of Paenibacillus antarcticus CECT 5836.</title>
        <authorList>
            <person name="Shin S.-K."/>
            <person name="Yi H."/>
        </authorList>
    </citation>
    <scope>NUCLEOTIDE SEQUENCE [LARGE SCALE GENOMIC DNA]</scope>
    <source>
        <strain evidence="5 6">CECT 5836</strain>
    </source>
</reference>
<dbReference type="RefSeq" id="WP_068650991.1">
    <property type="nucleotide sequence ID" value="NZ_CP043611.1"/>
</dbReference>
<sequence length="579" mass="64766">MQNFFKKIISLRKNRTITQQLILMLVVITLVSVGATTSNIISNRAVSQSIKDSEYATQQEKGYVEVADKMQRDLIWMIDILETGNKENKESILEDIATLPKDMESLTLQFNAFDKYLNLTEGKFVNYVNVLQMVYTTLIDVHPRITPDLEVFEKSMLKQKLMSTYSSVLSYSKSTINDEFRDVLQKNQTRLSQNISRANITIYITSALLIIIPFIMIMQFITRIRKGLSGIMKRIDSYQNSDFTYEGNVIREDEFGTIDQKLTIMGANLRTTIQSTLDISNNVLDISQRMESIAQDNKEASVTVKKEIDNSAPVLLSQLDETTSISAVTEQVSASSQQIAASSEYINDNMQLMKSSSHIGVGHMTEVVNLVDRTGIEFEQLMKVFDTMSERYNHIEHTLSGIQDVNTQTNLLSLNASIEAARAGEHGRGFAVVADEIRKLSENTKSLSEEINTDLVLIHSNMTSCGQSLATFSSVIQETKNISEKSSTTFQELESQSSVLADQVSEITLAIGEISTSMSNIVTSVETLSTSSSDVNTRMQIVSEISQGQNEISDQLYELTHTLKNTSTSLKNNTSSFRV</sequence>
<dbReference type="InterPro" id="IPR004089">
    <property type="entry name" value="MCPsignal_dom"/>
</dbReference>
<keyword evidence="1 2" id="KW-0807">Transducer</keyword>